<accession>A0A3P7TIF5</accession>
<feature type="region of interest" description="Disordered" evidence="1">
    <location>
        <begin position="1"/>
        <end position="55"/>
    </location>
</feature>
<name>A0A183F6T8_HELPZ</name>
<reference evidence="2 3" key="1">
    <citation type="submission" date="2018-11" db="EMBL/GenBank/DDBJ databases">
        <authorList>
            <consortium name="Pathogen Informatics"/>
        </authorList>
    </citation>
    <scope>NUCLEOTIDE SEQUENCE [LARGE SCALE GENOMIC DNA]</scope>
</reference>
<dbReference type="Proteomes" id="UP000050761">
    <property type="component" value="Unassembled WGS sequence"/>
</dbReference>
<gene>
    <name evidence="2" type="ORF">HPBE_LOCUS1881</name>
</gene>
<sequence>MSEVRRSGPVLMQLRRAPTTGLDEEKPMETGHDRPVAESGSSSLPRVFAEHPGQKRVGPTVKLRVATTGAEAERCVFP</sequence>
<protein>
    <submittedName>
        <fullName evidence="2 4">Uncharacterized protein</fullName>
    </submittedName>
</protein>
<evidence type="ECO:0000313" key="4">
    <source>
        <dbReference type="WBParaSite" id="HPBE_0000188001-mRNA-1"/>
    </source>
</evidence>
<evidence type="ECO:0000256" key="1">
    <source>
        <dbReference type="SAM" id="MobiDB-lite"/>
    </source>
</evidence>
<dbReference type="AlphaFoldDB" id="A0A183F6T8"/>
<reference evidence="4" key="2">
    <citation type="submission" date="2019-09" db="UniProtKB">
        <authorList>
            <consortium name="WormBaseParasite"/>
        </authorList>
    </citation>
    <scope>IDENTIFICATION</scope>
</reference>
<evidence type="ECO:0000313" key="2">
    <source>
        <dbReference type="EMBL" id="VDO21870.1"/>
    </source>
</evidence>
<proteinExistence type="predicted"/>
<feature type="compositionally biased region" description="Basic and acidic residues" evidence="1">
    <location>
        <begin position="23"/>
        <end position="36"/>
    </location>
</feature>
<dbReference type="EMBL" id="UZAH01002366">
    <property type="protein sequence ID" value="VDO21870.1"/>
    <property type="molecule type" value="Genomic_DNA"/>
</dbReference>
<dbReference type="WBParaSite" id="HPBE_0000188001-mRNA-1">
    <property type="protein sequence ID" value="HPBE_0000188001-mRNA-1"/>
    <property type="gene ID" value="HPBE_0000188001"/>
</dbReference>
<evidence type="ECO:0000313" key="3">
    <source>
        <dbReference type="Proteomes" id="UP000050761"/>
    </source>
</evidence>
<organism evidence="3 4">
    <name type="scientific">Heligmosomoides polygyrus</name>
    <name type="common">Parasitic roundworm</name>
    <dbReference type="NCBI Taxonomy" id="6339"/>
    <lineage>
        <taxon>Eukaryota</taxon>
        <taxon>Metazoa</taxon>
        <taxon>Ecdysozoa</taxon>
        <taxon>Nematoda</taxon>
        <taxon>Chromadorea</taxon>
        <taxon>Rhabditida</taxon>
        <taxon>Rhabditina</taxon>
        <taxon>Rhabditomorpha</taxon>
        <taxon>Strongyloidea</taxon>
        <taxon>Heligmosomidae</taxon>
        <taxon>Heligmosomoides</taxon>
    </lineage>
</organism>
<accession>A0A183F6T8</accession>
<keyword evidence="3" id="KW-1185">Reference proteome</keyword>